<organism evidence="1 2">
    <name type="scientific">Crocosphaera watsonii WH 0402</name>
    <dbReference type="NCBI Taxonomy" id="1284629"/>
    <lineage>
        <taxon>Bacteria</taxon>
        <taxon>Bacillati</taxon>
        <taxon>Cyanobacteriota</taxon>
        <taxon>Cyanophyceae</taxon>
        <taxon>Oscillatoriophycideae</taxon>
        <taxon>Chroococcales</taxon>
        <taxon>Aphanothecaceae</taxon>
        <taxon>Crocosphaera</taxon>
    </lineage>
</organism>
<accession>T2JVV4</accession>
<dbReference type="AlphaFoldDB" id="T2JVV4"/>
<gene>
    <name evidence="1" type="ORF">CWATWH0402_2492</name>
</gene>
<reference evidence="1 2" key="1">
    <citation type="submission" date="2013-01" db="EMBL/GenBank/DDBJ databases">
        <authorList>
            <person name="Bench S."/>
        </authorList>
    </citation>
    <scope>NUCLEOTIDE SEQUENCE [LARGE SCALE GENOMIC DNA]</scope>
    <source>
        <strain evidence="1 2">WH 0402</strain>
    </source>
</reference>
<proteinExistence type="predicted"/>
<reference evidence="1 2" key="2">
    <citation type="submission" date="2013-09" db="EMBL/GenBank/DDBJ databases">
        <title>Whole genome comparison of six Crocosphaera watsonii strains with differing phenotypes.</title>
        <authorList>
            <person name="Bench S.R."/>
            <person name="Heller P."/>
            <person name="Frank I."/>
            <person name="Arciniega M."/>
            <person name="Shilova I.N."/>
            <person name="Zehr J.P."/>
        </authorList>
    </citation>
    <scope>NUCLEOTIDE SEQUENCE [LARGE SCALE GENOMIC DNA]</scope>
    <source>
        <strain evidence="1 2">WH 0402</strain>
    </source>
</reference>
<dbReference type="Proteomes" id="UP000018130">
    <property type="component" value="Unassembled WGS sequence"/>
</dbReference>
<evidence type="ECO:0000313" key="2">
    <source>
        <dbReference type="Proteomes" id="UP000018130"/>
    </source>
</evidence>
<evidence type="ECO:0000313" key="1">
    <source>
        <dbReference type="EMBL" id="CCQ69224.1"/>
    </source>
</evidence>
<dbReference type="EMBL" id="CAQN01000925">
    <property type="protein sequence ID" value="CCQ69224.1"/>
    <property type="molecule type" value="Genomic_DNA"/>
</dbReference>
<protein>
    <submittedName>
        <fullName evidence="1">Uncharacterized protein</fullName>
    </submittedName>
</protein>
<comment type="caution">
    <text evidence="1">The sequence shown here is derived from an EMBL/GenBank/DDBJ whole genome shotgun (WGS) entry which is preliminary data.</text>
</comment>
<sequence length="39" mass="4591">MNQSAFFNGEYPLTRKLFVIVKKMAKVKKKPEELIVNFC</sequence>
<name>T2JVV4_CROWT</name>